<proteinExistence type="predicted"/>
<protein>
    <submittedName>
        <fullName evidence="1">Uncharacterized protein</fullName>
    </submittedName>
</protein>
<gene>
    <name evidence="1" type="ORF">SINV_05348</name>
</gene>
<reference evidence="1" key="1">
    <citation type="journal article" date="2011" name="Proc. Natl. Acad. Sci. U.S.A.">
        <title>The genome of the fire ant Solenopsis invicta.</title>
        <authorList>
            <person name="Wurm Y."/>
            <person name="Wang J."/>
            <person name="Riba-Grognuz O."/>
            <person name="Corona M."/>
            <person name="Nygaard S."/>
            <person name="Hunt B.G."/>
            <person name="Ingram K.K."/>
            <person name="Falquet L."/>
            <person name="Nipitwattanaphon M."/>
            <person name="Gotzek D."/>
            <person name="Dijkstra M.B."/>
            <person name="Oettler J."/>
            <person name="Comtesse F."/>
            <person name="Shih C.J."/>
            <person name="Wu W.J."/>
            <person name="Yang C.C."/>
            <person name="Thomas J."/>
            <person name="Beaudoing E."/>
            <person name="Pradervand S."/>
            <person name="Flegel V."/>
            <person name="Cook E.D."/>
            <person name="Fabbretti R."/>
            <person name="Stockinger H."/>
            <person name="Long L."/>
            <person name="Farmerie W.G."/>
            <person name="Oakey J."/>
            <person name="Boomsma J.J."/>
            <person name="Pamilo P."/>
            <person name="Yi S.V."/>
            <person name="Heinze J."/>
            <person name="Goodisman M.A."/>
            <person name="Farinelli L."/>
            <person name="Harshman K."/>
            <person name="Hulo N."/>
            <person name="Cerutti L."/>
            <person name="Xenarios I."/>
            <person name="Shoemaker D."/>
            <person name="Keller L."/>
        </authorList>
    </citation>
    <scope>NUCLEOTIDE SEQUENCE [LARGE SCALE GENOMIC DNA]</scope>
</reference>
<feature type="non-terminal residue" evidence="1">
    <location>
        <position position="221"/>
    </location>
</feature>
<evidence type="ECO:0000313" key="1">
    <source>
        <dbReference type="EMBL" id="EFZ11821.1"/>
    </source>
</evidence>
<organism>
    <name type="scientific">Solenopsis invicta</name>
    <name type="common">Red imported fire ant</name>
    <name type="synonym">Solenopsis wagneri</name>
    <dbReference type="NCBI Taxonomy" id="13686"/>
    <lineage>
        <taxon>Eukaryota</taxon>
        <taxon>Metazoa</taxon>
        <taxon>Ecdysozoa</taxon>
        <taxon>Arthropoda</taxon>
        <taxon>Hexapoda</taxon>
        <taxon>Insecta</taxon>
        <taxon>Pterygota</taxon>
        <taxon>Neoptera</taxon>
        <taxon>Endopterygota</taxon>
        <taxon>Hymenoptera</taxon>
        <taxon>Apocrita</taxon>
        <taxon>Aculeata</taxon>
        <taxon>Formicoidea</taxon>
        <taxon>Formicidae</taxon>
        <taxon>Myrmicinae</taxon>
        <taxon>Solenopsis</taxon>
    </lineage>
</organism>
<sequence length="221" mass="25641">MNELQDTVPMFDIVLDTISKGMRMHTYRLRTQILSKIFPIKQAVYTKCSIINCETSISHLSSMLFEKSPSFEKIFSCNKGCPPRQKKLIVIQIGSNVLFNDTLFKDVIKQHVMLPEVIKCSWKNCNGTEQSKLLLPGITILFDVYDMLIKLQDIPKEFMCSDLSPDNETYKLIRLINYTELNIQTRLINRSIGYFTAFYDDMTPKITLMQETYEVQPDLVL</sequence>
<dbReference type="HOGENOM" id="CLU_1252038_0_0_1"/>
<dbReference type="EMBL" id="GL768185">
    <property type="protein sequence ID" value="EFZ11821.1"/>
    <property type="molecule type" value="Genomic_DNA"/>
</dbReference>
<accession>E9J5T1</accession>
<dbReference type="AlphaFoldDB" id="E9J5T1"/>
<name>E9J5T1_SOLIN</name>